<dbReference type="AlphaFoldDB" id="A0A2S6HEZ9"/>
<dbReference type="Proteomes" id="UP000240010">
    <property type="component" value="Unassembled WGS sequence"/>
</dbReference>
<evidence type="ECO:0000313" key="3">
    <source>
        <dbReference type="Proteomes" id="UP000240010"/>
    </source>
</evidence>
<keyword evidence="1" id="KW-0472">Membrane</keyword>
<evidence type="ECO:0000256" key="1">
    <source>
        <dbReference type="SAM" id="Phobius"/>
    </source>
</evidence>
<protein>
    <submittedName>
        <fullName evidence="2">Uncharacterized protein</fullName>
    </submittedName>
</protein>
<keyword evidence="1" id="KW-0812">Transmembrane</keyword>
<sequence>MKPILEVLTWVTFAVAMIVSPVAWFRTVRAKTRIEYWKNIALFAAPILLVFLFANGAGLMPEAPTPPPTPPSAQEVFGRMPTDQLILLAAAAILWIGGGNVLFQMHNRRLGKKWWQALNPLDPPFKDFNTREWLILGGLLVGSMGLGALAISLGHVA</sequence>
<evidence type="ECO:0000313" key="2">
    <source>
        <dbReference type="EMBL" id="PPK76042.1"/>
    </source>
</evidence>
<feature type="transmembrane region" description="Helical" evidence="1">
    <location>
        <begin position="133"/>
        <end position="154"/>
    </location>
</feature>
<feature type="transmembrane region" description="Helical" evidence="1">
    <location>
        <begin position="40"/>
        <end position="60"/>
    </location>
</feature>
<accession>A0A2S6HEZ9</accession>
<dbReference type="RefSeq" id="WP_104428553.1">
    <property type="nucleotide sequence ID" value="NZ_PTIZ01000004.1"/>
</dbReference>
<gene>
    <name evidence="2" type="ORF">B0F87_104132</name>
</gene>
<keyword evidence="1" id="KW-1133">Transmembrane helix</keyword>
<proteinExistence type="predicted"/>
<organism evidence="2 3">
    <name type="scientific">Methylobacter tundripaludum</name>
    <dbReference type="NCBI Taxonomy" id="173365"/>
    <lineage>
        <taxon>Bacteria</taxon>
        <taxon>Pseudomonadati</taxon>
        <taxon>Pseudomonadota</taxon>
        <taxon>Gammaproteobacteria</taxon>
        <taxon>Methylococcales</taxon>
        <taxon>Methylococcaceae</taxon>
        <taxon>Methylobacter</taxon>
    </lineage>
</organism>
<feature type="transmembrane region" description="Helical" evidence="1">
    <location>
        <begin position="85"/>
        <end position="103"/>
    </location>
</feature>
<name>A0A2S6HEZ9_9GAMM</name>
<comment type="caution">
    <text evidence="2">The sequence shown here is derived from an EMBL/GenBank/DDBJ whole genome shotgun (WGS) entry which is preliminary data.</text>
</comment>
<dbReference type="EMBL" id="PTIZ01000004">
    <property type="protein sequence ID" value="PPK76042.1"/>
    <property type="molecule type" value="Genomic_DNA"/>
</dbReference>
<reference evidence="2 3" key="1">
    <citation type="submission" date="2018-02" db="EMBL/GenBank/DDBJ databases">
        <title>Subsurface microbial communities from deep shales in Ohio and West Virginia, USA.</title>
        <authorList>
            <person name="Wrighton K."/>
        </authorList>
    </citation>
    <scope>NUCLEOTIDE SEQUENCE [LARGE SCALE GENOMIC DNA]</scope>
    <source>
        <strain evidence="2 3">OWC-DMM</strain>
    </source>
</reference>
<feature type="transmembrane region" description="Helical" evidence="1">
    <location>
        <begin position="7"/>
        <end position="28"/>
    </location>
</feature>